<gene>
    <name evidence="1" type="ORF">NQT62_11340</name>
</gene>
<organism evidence="1 2">
    <name type="scientific">Limnobacter humi</name>
    <dbReference type="NCBI Taxonomy" id="1778671"/>
    <lineage>
        <taxon>Bacteria</taxon>
        <taxon>Pseudomonadati</taxon>
        <taxon>Pseudomonadota</taxon>
        <taxon>Betaproteobacteria</taxon>
        <taxon>Burkholderiales</taxon>
        <taxon>Burkholderiaceae</taxon>
        <taxon>Limnobacter</taxon>
    </lineage>
</organism>
<evidence type="ECO:0000313" key="1">
    <source>
        <dbReference type="EMBL" id="MCQ8897027.1"/>
    </source>
</evidence>
<proteinExistence type="predicted"/>
<name>A0ABT1WHN4_9BURK</name>
<protein>
    <submittedName>
        <fullName evidence="1">Uncharacterized protein</fullName>
    </submittedName>
</protein>
<dbReference type="EMBL" id="JANIGO010000003">
    <property type="protein sequence ID" value="MCQ8897027.1"/>
    <property type="molecule type" value="Genomic_DNA"/>
</dbReference>
<sequence length="257" mass="28398">MNSVKRWIAPVLLGVALLQGCVSVDRMDQVAYGFLLKTENGDVKEIDNLLALADNEKRESLVRKIYGDDAKYLSQAQVDDMFSNTRSFILNLLGGKADELKAMLIEKAVELLPDDKGVNTAYGKIALNNAQAKLLEDLLGLLDFSKANWEKIKALNIQQNKAAIDERVDLLKQRYGDAGYKLLEQGDPQQFRRLVSGVSDKELIMVLTDDDAAKRALNNARIASFDQDYKGNAMADFNAGIQNLGPVIFSPTSRIGS</sequence>
<accession>A0ABT1WHN4</accession>
<dbReference type="RefSeq" id="WP_256764815.1">
    <property type="nucleotide sequence ID" value="NZ_JANIGO010000003.1"/>
</dbReference>
<reference evidence="1 2" key="1">
    <citation type="submission" date="2022-07" db="EMBL/GenBank/DDBJ databases">
        <authorList>
            <person name="Xamxidin M."/>
            <person name="Wu M."/>
        </authorList>
    </citation>
    <scope>NUCLEOTIDE SEQUENCE [LARGE SCALE GENOMIC DNA]</scope>
    <source>
        <strain evidence="1 2">NBRC 111650</strain>
    </source>
</reference>
<dbReference type="Proteomes" id="UP001204142">
    <property type="component" value="Unassembled WGS sequence"/>
</dbReference>
<comment type="caution">
    <text evidence="1">The sequence shown here is derived from an EMBL/GenBank/DDBJ whole genome shotgun (WGS) entry which is preliminary data.</text>
</comment>
<dbReference type="PROSITE" id="PS51257">
    <property type="entry name" value="PROKAR_LIPOPROTEIN"/>
    <property type="match status" value="1"/>
</dbReference>
<keyword evidence="2" id="KW-1185">Reference proteome</keyword>
<evidence type="ECO:0000313" key="2">
    <source>
        <dbReference type="Proteomes" id="UP001204142"/>
    </source>
</evidence>